<reference evidence="4 5" key="1">
    <citation type="submission" date="2014-02" db="EMBL/GenBank/DDBJ databases">
        <title>Whole genome shotgun sequence of Rhodococcus wratislaviensis NBRC 100605.</title>
        <authorList>
            <person name="Hosoyama A."/>
            <person name="Tsuchikane K."/>
            <person name="Yoshida I."/>
            <person name="Ohji S."/>
            <person name="Ichikawa N."/>
            <person name="Yamazoe A."/>
            <person name="Fujita N."/>
        </authorList>
    </citation>
    <scope>NUCLEOTIDE SEQUENCE [LARGE SCALE GENOMIC DNA]</scope>
    <source>
        <strain evidence="4 5">NBRC 100605</strain>
    </source>
</reference>
<dbReference type="GO" id="GO:0016853">
    <property type="term" value="F:isomerase activity"/>
    <property type="evidence" value="ECO:0007669"/>
    <property type="project" value="UniProtKB-KW"/>
</dbReference>
<feature type="domain" description="Adenylosuccinate lyase C-terminal" evidence="3">
    <location>
        <begin position="378"/>
        <end position="456"/>
    </location>
</feature>
<evidence type="ECO:0000259" key="3">
    <source>
        <dbReference type="SMART" id="SM00998"/>
    </source>
</evidence>
<dbReference type="SMART" id="SM00998">
    <property type="entry name" value="ADSL_C"/>
    <property type="match status" value="1"/>
</dbReference>
<dbReference type="AlphaFoldDB" id="X0Q1J8"/>
<protein>
    <submittedName>
        <fullName evidence="4">3-carboxy-cis,cis-muconate cycloisomerase</fullName>
    </submittedName>
</protein>
<dbReference type="Gene3D" id="1.20.200.10">
    <property type="entry name" value="Fumarase/aspartase (Central domain)"/>
    <property type="match status" value="1"/>
</dbReference>
<accession>X0Q1J8</accession>
<dbReference type="Pfam" id="PF10397">
    <property type="entry name" value="ADSL_C"/>
    <property type="match status" value="1"/>
</dbReference>
<gene>
    <name evidence="4" type="primary">pcaB</name>
    <name evidence="4" type="ORF">RW1_094_00080</name>
</gene>
<dbReference type="PANTHER" id="PTHR43172">
    <property type="entry name" value="ADENYLOSUCCINATE LYASE"/>
    <property type="match status" value="1"/>
</dbReference>
<proteinExistence type="inferred from homology"/>
<dbReference type="InterPro" id="IPR019468">
    <property type="entry name" value="AdenyloSucc_lyase_C"/>
</dbReference>
<evidence type="ECO:0000256" key="1">
    <source>
        <dbReference type="ARBA" id="ARBA00023239"/>
    </source>
</evidence>
<dbReference type="Pfam" id="PF00206">
    <property type="entry name" value="Lyase_1"/>
    <property type="match status" value="1"/>
</dbReference>
<dbReference type="CDD" id="cd01597">
    <property type="entry name" value="pCLME"/>
    <property type="match status" value="1"/>
</dbReference>
<dbReference type="PRINTS" id="PR00149">
    <property type="entry name" value="FUMRATELYASE"/>
</dbReference>
<evidence type="ECO:0000313" key="5">
    <source>
        <dbReference type="Proteomes" id="UP000019491"/>
    </source>
</evidence>
<dbReference type="GO" id="GO:0016829">
    <property type="term" value="F:lyase activity"/>
    <property type="evidence" value="ECO:0007669"/>
    <property type="project" value="UniProtKB-KW"/>
</dbReference>
<dbReference type="PRINTS" id="PR00145">
    <property type="entry name" value="ARGSUCLYASE"/>
</dbReference>
<name>X0Q1J8_RHOWR</name>
<dbReference type="Gene3D" id="1.10.40.30">
    <property type="entry name" value="Fumarase/aspartase (C-terminal domain)"/>
    <property type="match status" value="1"/>
</dbReference>
<keyword evidence="1" id="KW-0456">Lyase</keyword>
<evidence type="ECO:0000313" key="4">
    <source>
        <dbReference type="EMBL" id="GAF49969.1"/>
    </source>
</evidence>
<sequence length="480" mass="51135">MWVIHYVSERPFVSIQSRNPFSLLTHLAGDETQLDVFSADSCIESWLATERALAIAQGEHAVISADDAAAIAAAARIDNIDRDSLWETSKNVGYPILGLVRQISGALPEGPNGRVHYGATTQDIMDTGLALQLARSLAALDRQLGELGDALAVQVEAHAGTVMPGRTHAQQAVPTTFGATLATLLGQFTRHRERLQQAVPRIAVISLFGAGGTSAALGAKSADVRTRVAELLGLHDTDIPWHVDRDGIAEYGWLCATVAATCAKLARNIVDLSRTEIGEVFEPYNSHRGASSTMPQKVNPISSEAIIGLSQTAGALLSSLSRIQEAGHERSAGEWQIEWQVIPQLGVLAGSALSEALVIVRGMRVDADRMRANLDLDGGLVMAEAQMIQLAEAMGRERAHDLLYTAATRARTTHRVLADTLREVAAEAGVAELLPAQLVTADDYLGEAKDIAASAVRGWHNRAVADEDLPSIPQLAGTAS</sequence>
<organism evidence="4 5">
    <name type="scientific">Rhodococcus wratislaviensis NBRC 100605</name>
    <dbReference type="NCBI Taxonomy" id="1219028"/>
    <lineage>
        <taxon>Bacteria</taxon>
        <taxon>Bacillati</taxon>
        <taxon>Actinomycetota</taxon>
        <taxon>Actinomycetes</taxon>
        <taxon>Mycobacteriales</taxon>
        <taxon>Nocardiaceae</taxon>
        <taxon>Rhodococcus</taxon>
    </lineage>
</organism>
<keyword evidence="4" id="KW-0413">Isomerase</keyword>
<dbReference type="InterPro" id="IPR008948">
    <property type="entry name" value="L-Aspartase-like"/>
</dbReference>
<dbReference type="Proteomes" id="UP000019491">
    <property type="component" value="Unassembled WGS sequence"/>
</dbReference>
<dbReference type="PANTHER" id="PTHR43172:SF2">
    <property type="entry name" value="ADENYLOSUCCINATE LYASE C-TERMINAL DOMAIN-CONTAINING PROTEIN"/>
    <property type="match status" value="1"/>
</dbReference>
<comment type="similarity">
    <text evidence="2">Belongs to the class-II fumarase/aspartase family.</text>
</comment>
<dbReference type="InterPro" id="IPR022761">
    <property type="entry name" value="Fumarate_lyase_N"/>
</dbReference>
<dbReference type="SUPFAM" id="SSF48557">
    <property type="entry name" value="L-aspartase-like"/>
    <property type="match status" value="1"/>
</dbReference>
<dbReference type="EMBL" id="BAWF01000094">
    <property type="protein sequence ID" value="GAF49969.1"/>
    <property type="molecule type" value="Genomic_DNA"/>
</dbReference>
<keyword evidence="5" id="KW-1185">Reference proteome</keyword>
<evidence type="ECO:0000256" key="2">
    <source>
        <dbReference type="ARBA" id="ARBA00034772"/>
    </source>
</evidence>
<dbReference type="InterPro" id="IPR000362">
    <property type="entry name" value="Fumarate_lyase_fam"/>
</dbReference>
<comment type="caution">
    <text evidence="4">The sequence shown here is derived from an EMBL/GenBank/DDBJ whole genome shotgun (WGS) entry which is preliminary data.</text>
</comment>